<dbReference type="Pfam" id="PF07587">
    <property type="entry name" value="PSD1"/>
    <property type="match status" value="1"/>
</dbReference>
<dbReference type="GO" id="GO:0030246">
    <property type="term" value="F:carbohydrate binding"/>
    <property type="evidence" value="ECO:0007669"/>
    <property type="project" value="InterPro"/>
</dbReference>
<protein>
    <submittedName>
        <fullName evidence="6">Carbohydrate binding module (Family 6)</fullName>
    </submittedName>
</protein>
<keyword evidence="3 4" id="KW-0408">Iron</keyword>
<dbReference type="GO" id="GO:0020037">
    <property type="term" value="F:heme binding"/>
    <property type="evidence" value="ECO:0007669"/>
    <property type="project" value="InterPro"/>
</dbReference>
<dbReference type="InterPro" id="IPR009056">
    <property type="entry name" value="Cyt_c-like_dom"/>
</dbReference>
<dbReference type="PANTHER" id="PTHR35889">
    <property type="entry name" value="CYCLOINULO-OLIGOSACCHARIDE FRUCTANOTRANSFERASE-RELATED"/>
    <property type="match status" value="1"/>
</dbReference>
<dbReference type="STRING" id="1075417.SAMN05421823_101373"/>
<dbReference type="InterPro" id="IPR036909">
    <property type="entry name" value="Cyt_c-like_dom_sf"/>
</dbReference>
<evidence type="ECO:0000313" key="7">
    <source>
        <dbReference type="Proteomes" id="UP000198510"/>
    </source>
</evidence>
<dbReference type="InterPro" id="IPR011444">
    <property type="entry name" value="DUF1549"/>
</dbReference>
<dbReference type="SUPFAM" id="SSF46626">
    <property type="entry name" value="Cytochrome c"/>
    <property type="match status" value="1"/>
</dbReference>
<proteinExistence type="predicted"/>
<evidence type="ECO:0000256" key="4">
    <source>
        <dbReference type="PROSITE-ProRule" id="PRU00433"/>
    </source>
</evidence>
<evidence type="ECO:0000256" key="1">
    <source>
        <dbReference type="ARBA" id="ARBA00022617"/>
    </source>
</evidence>
<evidence type="ECO:0000256" key="2">
    <source>
        <dbReference type="ARBA" id="ARBA00022723"/>
    </source>
</evidence>
<dbReference type="CDD" id="cd04084">
    <property type="entry name" value="CBM6_xylanase-like"/>
    <property type="match status" value="1"/>
</dbReference>
<dbReference type="Pfam" id="PF07635">
    <property type="entry name" value="PSCyt1"/>
    <property type="match status" value="1"/>
</dbReference>
<keyword evidence="2 4" id="KW-0479">Metal-binding</keyword>
<evidence type="ECO:0000256" key="3">
    <source>
        <dbReference type="ARBA" id="ARBA00023004"/>
    </source>
</evidence>
<dbReference type="InterPro" id="IPR005084">
    <property type="entry name" value="CBM6"/>
</dbReference>
<keyword evidence="1 4" id="KW-0349">Heme</keyword>
<dbReference type="InterPro" id="IPR022655">
    <property type="entry name" value="DUF1553"/>
</dbReference>
<dbReference type="RefSeq" id="WP_089678341.1">
    <property type="nucleotide sequence ID" value="NZ_FNFO01000001.1"/>
</dbReference>
<accession>A0A1G8XI79</accession>
<dbReference type="PANTHER" id="PTHR35889:SF3">
    <property type="entry name" value="F-BOX DOMAIN-CONTAINING PROTEIN"/>
    <property type="match status" value="1"/>
</dbReference>
<dbReference type="PROSITE" id="PS51007">
    <property type="entry name" value="CYTC"/>
    <property type="match status" value="1"/>
</dbReference>
<dbReference type="InterPro" id="IPR008979">
    <property type="entry name" value="Galactose-bd-like_sf"/>
</dbReference>
<evidence type="ECO:0000259" key="5">
    <source>
        <dbReference type="PROSITE" id="PS51007"/>
    </source>
</evidence>
<dbReference type="InterPro" id="IPR011429">
    <property type="entry name" value="Cyt_c_Planctomycete-type"/>
</dbReference>
<dbReference type="Gene3D" id="2.60.120.260">
    <property type="entry name" value="Galactose-binding domain-like"/>
    <property type="match status" value="1"/>
</dbReference>
<dbReference type="SUPFAM" id="SSF49785">
    <property type="entry name" value="Galactose-binding domain-like"/>
    <property type="match status" value="1"/>
</dbReference>
<feature type="domain" description="Cytochrome c" evidence="5">
    <location>
        <begin position="14"/>
        <end position="124"/>
    </location>
</feature>
<dbReference type="OrthoDB" id="1450284at2"/>
<dbReference type="GO" id="GO:0009055">
    <property type="term" value="F:electron transfer activity"/>
    <property type="evidence" value="ECO:0007669"/>
    <property type="project" value="InterPro"/>
</dbReference>
<sequence length="928" mass="103935">MPLKPTTWLWSTGLALAAGIGSYALLHREPPLDFNADVRPILNQQCIACHGGVKRSGGFSLLFREEALAPTESGKPAIVPGDPDGSEFIRRLTLHDPEERMPLDAPPLSEAEIQTLRQWIKQGAAWEDHWAYLPPRSAEAPPDTSGWARNALDQFVLSRLQAAGLRPNPEADRATLLRRVSLDLTGLPPRWEDVQAFQQDTSPDAYEKVVDRLLASPHFGERWASLWLDLARYADTKGYEKDQHRNIWRFRDYVIGAFNADKPFDEFTREQLAGDLLPHPTDTQLIATAFHRNTTNNDEGGTDDEEFRTAAILDRVNTTWEVWQGTTMGCVQCHSHPYDPFRHEEYYQLMAFFNNTRDEDVPDESPTLKQFAPEDSSKLASLRRWVAQHTAPQHVATQLATLDRTLRITEPKVHPHSFDSLTKAALSDNKYLAVDHQGFARIPHLPLRGASQALIRHTRGQPGGRIELRCDAADGPLLGTLAFSEKGERFQTTLISLQPTPGIHDVYFVFHDPRRPTGNVAQLEWVVFGDVLPGATQPGFGPVKDTLLALLNEGDRTPILYENPDDFFRTTQQFERGNWLVKGDTVTPGVPHALADFPETLPRNRLGLAQWLVSADNPLTARVTVNRFWEQLFGTGLVETVEDFGTQGAKPSHPQLLDWLAVQFQQEYGWRIKPLLRTLVTSAAYRQASTFTPEKRELDPANRLLSRGPRVRLSAEMLRDQALAVSGLLSEKIGGPSVMPPQPDGIWQVVYSGMEWRQSEGEDAFRRGLYTYWRRSTPYPSMVTFDAPVREVCVSRRIRTNTPLQALVLLNDTVYVTAARALAHHAARHSAAPDEALRQAYRQALLREPDTRQLAVLRQLYDATLATYQQTPDEARRMLGLPATAAPPPSFATVAQSGNAPVPPLLHQASLTVVANALLNLDAFVTKE</sequence>
<dbReference type="AlphaFoldDB" id="A0A1G8XI79"/>
<dbReference type="Proteomes" id="UP000198510">
    <property type="component" value="Unassembled WGS sequence"/>
</dbReference>
<dbReference type="Pfam" id="PF03422">
    <property type="entry name" value="CBM_6"/>
    <property type="match status" value="1"/>
</dbReference>
<organism evidence="6 7">
    <name type="scientific">Catalinimonas alkaloidigena</name>
    <dbReference type="NCBI Taxonomy" id="1075417"/>
    <lineage>
        <taxon>Bacteria</taxon>
        <taxon>Pseudomonadati</taxon>
        <taxon>Bacteroidota</taxon>
        <taxon>Cytophagia</taxon>
        <taxon>Cytophagales</taxon>
        <taxon>Catalimonadaceae</taxon>
        <taxon>Catalinimonas</taxon>
    </lineage>
</organism>
<evidence type="ECO:0000313" key="6">
    <source>
        <dbReference type="EMBL" id="SDJ90166.1"/>
    </source>
</evidence>
<dbReference type="EMBL" id="FNFO01000001">
    <property type="protein sequence ID" value="SDJ90166.1"/>
    <property type="molecule type" value="Genomic_DNA"/>
</dbReference>
<dbReference type="GO" id="GO:0046872">
    <property type="term" value="F:metal ion binding"/>
    <property type="evidence" value="ECO:0007669"/>
    <property type="project" value="UniProtKB-KW"/>
</dbReference>
<reference evidence="6 7" key="1">
    <citation type="submission" date="2016-10" db="EMBL/GenBank/DDBJ databases">
        <authorList>
            <person name="de Groot N.N."/>
        </authorList>
    </citation>
    <scope>NUCLEOTIDE SEQUENCE [LARGE SCALE GENOMIC DNA]</scope>
    <source>
        <strain evidence="6 7">DSM 25186</strain>
    </source>
</reference>
<keyword evidence="7" id="KW-1185">Reference proteome</keyword>
<dbReference type="Pfam" id="PF07583">
    <property type="entry name" value="PSCyt2"/>
    <property type="match status" value="1"/>
</dbReference>
<gene>
    <name evidence="6" type="ORF">SAMN05421823_101373</name>
</gene>
<name>A0A1G8XI79_9BACT</name>